<accession>A0A0F9SDI0</accession>
<reference evidence="2" key="1">
    <citation type="journal article" date="2015" name="Nature">
        <title>Complex archaea that bridge the gap between prokaryotes and eukaryotes.</title>
        <authorList>
            <person name="Spang A."/>
            <person name="Saw J.H."/>
            <person name="Jorgensen S.L."/>
            <person name="Zaremba-Niedzwiedzka K."/>
            <person name="Martijn J."/>
            <person name="Lind A.E."/>
            <person name="van Eijk R."/>
            <person name="Schleper C."/>
            <person name="Guy L."/>
            <person name="Ettema T.J."/>
        </authorList>
    </citation>
    <scope>NUCLEOTIDE SEQUENCE</scope>
</reference>
<feature type="transmembrane region" description="Helical" evidence="1">
    <location>
        <begin position="12"/>
        <end position="31"/>
    </location>
</feature>
<keyword evidence="1" id="KW-0472">Membrane</keyword>
<keyword evidence="1" id="KW-0812">Transmembrane</keyword>
<gene>
    <name evidence="2" type="ORF">LCGC14_0484720</name>
</gene>
<evidence type="ECO:0000313" key="2">
    <source>
        <dbReference type="EMBL" id="KKN65084.1"/>
    </source>
</evidence>
<protein>
    <recommendedName>
        <fullName evidence="3">Transmembrane protein</fullName>
    </recommendedName>
</protein>
<name>A0A0F9SDI0_9ZZZZ</name>
<keyword evidence="1" id="KW-1133">Transmembrane helix</keyword>
<dbReference type="AlphaFoldDB" id="A0A0F9SDI0"/>
<organism evidence="2">
    <name type="scientific">marine sediment metagenome</name>
    <dbReference type="NCBI Taxonomy" id="412755"/>
    <lineage>
        <taxon>unclassified sequences</taxon>
        <taxon>metagenomes</taxon>
        <taxon>ecological metagenomes</taxon>
    </lineage>
</organism>
<dbReference type="EMBL" id="LAZR01000534">
    <property type="protein sequence ID" value="KKN65084.1"/>
    <property type="molecule type" value="Genomic_DNA"/>
</dbReference>
<proteinExistence type="predicted"/>
<evidence type="ECO:0008006" key="3">
    <source>
        <dbReference type="Google" id="ProtNLM"/>
    </source>
</evidence>
<comment type="caution">
    <text evidence="2">The sequence shown here is derived from an EMBL/GenBank/DDBJ whole genome shotgun (WGS) entry which is preliminary data.</text>
</comment>
<evidence type="ECO:0000256" key="1">
    <source>
        <dbReference type="SAM" id="Phobius"/>
    </source>
</evidence>
<sequence>MGGRKRTKFGIVFFFVIFILVCLFIFWSLFLNFESDNEINCLGSFDVGLMVFWACMDGCSNMQEILFNYSWDNESMKLLHHSCADVCFDQFVPDVGGS</sequence>